<reference evidence="1 2" key="1">
    <citation type="journal article" date="2009" name="Stand. Genomic Sci.">
        <title>Complete genome sequence of Slackia heliotrinireducens type strain (RHS 1).</title>
        <authorList>
            <person name="Pukall R."/>
            <person name="Lapidus A."/>
            <person name="Nolan M."/>
            <person name="Copeland A."/>
            <person name="Glavina Del Rio T."/>
            <person name="Lucas S."/>
            <person name="Chen F."/>
            <person name="Tice H."/>
            <person name="Cheng J.F."/>
            <person name="Chertkov O."/>
            <person name="Bruce D."/>
            <person name="Goodwin L."/>
            <person name="Kuske C."/>
            <person name="Brettin T."/>
            <person name="Detter J.C."/>
            <person name="Han C."/>
            <person name="Pitluck S."/>
            <person name="Pati A."/>
            <person name="Mavrommatis K."/>
            <person name="Ivanova N."/>
            <person name="Ovchinnikova G."/>
            <person name="Chen A."/>
            <person name="Palaniappan K."/>
            <person name="Schneider S."/>
            <person name="Rohde M."/>
            <person name="Chain P."/>
            <person name="D'haeseleer P."/>
            <person name="Goker M."/>
            <person name="Bristow J."/>
            <person name="Eisen J.A."/>
            <person name="Markowitz V."/>
            <person name="Kyrpides N.C."/>
            <person name="Klenk H.P."/>
            <person name="Hugenholtz P."/>
        </authorList>
    </citation>
    <scope>NUCLEOTIDE SEQUENCE [LARGE SCALE GENOMIC DNA]</scope>
    <source>
        <strain evidence="2">ATCC 29202 / DSM 20476 / NCTC 11029 / RHS 1</strain>
    </source>
</reference>
<dbReference type="eggNOG" id="ENOG502ZCXF">
    <property type="taxonomic scope" value="Bacteria"/>
</dbReference>
<evidence type="ECO:0000313" key="1">
    <source>
        <dbReference type="EMBL" id="ACV23690.1"/>
    </source>
</evidence>
<sequence length="160" mass="17931">MTTTEPIAENALEKIDELRTYMEKEGEDDAAGQEEPEGVMSLHVKLTHKQGDAFMWAIPSEQDWLHDALDDFRIVAGVVYAEDEPLLPGSIEIDGYFQADEDGRWVHVSAGRVEVDPETQDACWKNDLNEFPEVVAQLNSALEVPEYRHAVEKAAIGIYA</sequence>
<protein>
    <submittedName>
        <fullName evidence="1">Uncharacterized protein</fullName>
    </submittedName>
</protein>
<name>C7N3G7_SLAHD</name>
<dbReference type="Proteomes" id="UP000002026">
    <property type="component" value="Chromosome"/>
</dbReference>
<dbReference type="HOGENOM" id="CLU_1651008_0_0_11"/>
<accession>C7N3G7</accession>
<gene>
    <name evidence="1" type="ordered locus">Shel_26910</name>
</gene>
<organism evidence="1 2">
    <name type="scientific">Slackia heliotrinireducens (strain ATCC 29202 / DSM 20476 / NCTC 11029 / RHS 1)</name>
    <name type="common">Peptococcus heliotrinreducens</name>
    <dbReference type="NCBI Taxonomy" id="471855"/>
    <lineage>
        <taxon>Bacteria</taxon>
        <taxon>Bacillati</taxon>
        <taxon>Actinomycetota</taxon>
        <taxon>Coriobacteriia</taxon>
        <taxon>Eggerthellales</taxon>
        <taxon>Eggerthellaceae</taxon>
        <taxon>Slackia</taxon>
    </lineage>
</organism>
<dbReference type="STRING" id="471855.Shel_26910"/>
<dbReference type="AlphaFoldDB" id="C7N3G7"/>
<keyword evidence="2" id="KW-1185">Reference proteome</keyword>
<dbReference type="RefSeq" id="WP_012799787.1">
    <property type="nucleotide sequence ID" value="NC_013165.1"/>
</dbReference>
<dbReference type="EMBL" id="CP001684">
    <property type="protein sequence ID" value="ACV23690.1"/>
    <property type="molecule type" value="Genomic_DNA"/>
</dbReference>
<proteinExistence type="predicted"/>
<evidence type="ECO:0000313" key="2">
    <source>
        <dbReference type="Proteomes" id="UP000002026"/>
    </source>
</evidence>
<dbReference type="KEGG" id="shi:Shel_26910"/>